<dbReference type="PANTHER" id="PTHR31672:SF13">
    <property type="entry name" value="F-BOX PROTEIN CPR30-LIKE"/>
    <property type="match status" value="1"/>
</dbReference>
<dbReference type="PANTHER" id="PTHR31672">
    <property type="entry name" value="BNACNNG10540D PROTEIN"/>
    <property type="match status" value="1"/>
</dbReference>
<organism evidence="3 4">
    <name type="scientific">Pseudocercospora fuligena</name>
    <dbReference type="NCBI Taxonomy" id="685502"/>
    <lineage>
        <taxon>Eukaryota</taxon>
        <taxon>Fungi</taxon>
        <taxon>Dikarya</taxon>
        <taxon>Ascomycota</taxon>
        <taxon>Pezizomycotina</taxon>
        <taxon>Dothideomycetes</taxon>
        <taxon>Dothideomycetidae</taxon>
        <taxon>Mycosphaerellales</taxon>
        <taxon>Mycosphaerellaceae</taxon>
        <taxon>Pseudocercospora</taxon>
    </lineage>
</organism>
<evidence type="ECO:0000313" key="4">
    <source>
        <dbReference type="Proteomes" id="UP000660729"/>
    </source>
</evidence>
<accession>A0A8H6VQ41</accession>
<name>A0A8H6VQ41_9PEZI</name>
<keyword evidence="4" id="KW-1185">Reference proteome</keyword>
<keyword evidence="1" id="KW-0175">Coiled coil</keyword>
<evidence type="ECO:0000256" key="1">
    <source>
        <dbReference type="SAM" id="Coils"/>
    </source>
</evidence>
<sequence length="564" mass="63198">MSAPTHIMDASIQAMSTAELAALAASLNDELAARTQSRAAHAVFRTYELLEHILLRLSPKQLCLFRRVCGQWKAVISHSSVLRRQLFLQEPPRHKRMVFSVSRIGSNSKTEFLLKEYKSRQKIQIGEQLSIHAAFNSILCLKPQGLHALDTFTPTLEHQLKHGVRLPLSDLALEALRLPLNSTDQRLDMALTQPATAVVHVLFVAQGHGSRKATARNLNGLRLRHIIKAITPQFRHDPTLSVSILIPPGVSGFSPLLFPMLKEPRLAHLFGGPLSAVPRVFGVNELLEMILDFLTPNDAMVVQRVSKRWQEVIRTSPCIQRAAFMMPESPRMACKLIAVRDMAVARPQSHPDHFSVPVYKVMGSKKLAECAASSQPFLRIGQINKLICSLWRRDPADAKLDIRASFNPHIASIALNLDVLKAIGEDSEGTDSRLDMFLTQPPYNFVNLRVPNKTKGVTPQGRPILAFPFKIPVHRADGVRLRDLLAAAKKYGHKLCPEPMHEWIRLDLHARRTEHKHDLIFLSDQDKELLAEREREEAARLEEAAQRAKEVAAKVAATLGMKET</sequence>
<feature type="coiled-coil region" evidence="1">
    <location>
        <begin position="524"/>
        <end position="558"/>
    </location>
</feature>
<protein>
    <recommendedName>
        <fullName evidence="2">F-box domain-containing protein</fullName>
    </recommendedName>
</protein>
<dbReference type="InterPro" id="IPR001810">
    <property type="entry name" value="F-box_dom"/>
</dbReference>
<dbReference type="InterPro" id="IPR050796">
    <property type="entry name" value="SCF_F-box_component"/>
</dbReference>
<reference evidence="3" key="1">
    <citation type="submission" date="2020-04" db="EMBL/GenBank/DDBJ databases">
        <title>Draft genome resource of the tomato pathogen Pseudocercospora fuligena.</title>
        <authorList>
            <person name="Zaccaron A."/>
        </authorList>
    </citation>
    <scope>NUCLEOTIDE SEQUENCE</scope>
    <source>
        <strain evidence="3">PF001</strain>
    </source>
</reference>
<proteinExistence type="predicted"/>
<dbReference type="EMBL" id="JABCIY010000053">
    <property type="protein sequence ID" value="KAF7194795.1"/>
    <property type="molecule type" value="Genomic_DNA"/>
</dbReference>
<feature type="domain" description="F-box" evidence="2">
    <location>
        <begin position="282"/>
        <end position="321"/>
    </location>
</feature>
<dbReference type="InterPro" id="IPR036047">
    <property type="entry name" value="F-box-like_dom_sf"/>
</dbReference>
<dbReference type="Gene3D" id="1.20.1280.50">
    <property type="match status" value="1"/>
</dbReference>
<dbReference type="SMART" id="SM00256">
    <property type="entry name" value="FBOX"/>
    <property type="match status" value="2"/>
</dbReference>
<feature type="domain" description="F-box" evidence="2">
    <location>
        <begin position="47"/>
        <end position="85"/>
    </location>
</feature>
<dbReference type="Pfam" id="PF00646">
    <property type="entry name" value="F-box"/>
    <property type="match status" value="2"/>
</dbReference>
<evidence type="ECO:0000313" key="3">
    <source>
        <dbReference type="EMBL" id="KAF7194795.1"/>
    </source>
</evidence>
<dbReference type="SUPFAM" id="SSF81383">
    <property type="entry name" value="F-box domain"/>
    <property type="match status" value="2"/>
</dbReference>
<dbReference type="AlphaFoldDB" id="A0A8H6VQ41"/>
<comment type="caution">
    <text evidence="3">The sequence shown here is derived from an EMBL/GenBank/DDBJ whole genome shotgun (WGS) entry which is preliminary data.</text>
</comment>
<dbReference type="Proteomes" id="UP000660729">
    <property type="component" value="Unassembled WGS sequence"/>
</dbReference>
<gene>
    <name evidence="3" type="ORF">HII31_03862</name>
</gene>
<evidence type="ECO:0000259" key="2">
    <source>
        <dbReference type="SMART" id="SM00256"/>
    </source>
</evidence>